<proteinExistence type="predicted"/>
<organism evidence="1 2">
    <name type="scientific">Myroides odoratus</name>
    <name type="common">Flavobacterium odoratum</name>
    <dbReference type="NCBI Taxonomy" id="256"/>
    <lineage>
        <taxon>Bacteria</taxon>
        <taxon>Pseudomonadati</taxon>
        <taxon>Bacteroidota</taxon>
        <taxon>Flavobacteriia</taxon>
        <taxon>Flavobacteriales</taxon>
        <taxon>Flavobacteriaceae</taxon>
        <taxon>Myroides</taxon>
    </lineage>
</organism>
<keyword evidence="2" id="KW-1185">Reference proteome</keyword>
<dbReference type="RefSeq" id="WP_115090106.1">
    <property type="nucleotide sequence ID" value="NZ_CP068107.1"/>
</dbReference>
<name>A0A378RL76_MYROD</name>
<accession>A0A378RL76</accession>
<dbReference type="EMBL" id="UGQL01000001">
    <property type="protein sequence ID" value="STZ27099.1"/>
    <property type="molecule type" value="Genomic_DNA"/>
</dbReference>
<dbReference type="AlphaFoldDB" id="A0A378RL76"/>
<reference evidence="1 2" key="1">
    <citation type="submission" date="2018-06" db="EMBL/GenBank/DDBJ databases">
        <authorList>
            <consortium name="Pathogen Informatics"/>
            <person name="Doyle S."/>
        </authorList>
    </citation>
    <scope>NUCLEOTIDE SEQUENCE [LARGE SCALE GENOMIC DNA]</scope>
    <source>
        <strain evidence="1 2">NCTC11179</strain>
    </source>
</reference>
<dbReference type="Proteomes" id="UP000255024">
    <property type="component" value="Unassembled WGS sequence"/>
</dbReference>
<protein>
    <submittedName>
        <fullName evidence="1">Uncharacterized protein</fullName>
    </submittedName>
</protein>
<sequence>MENANAIKLIKLIQSDLVTNGLVVDQIVPNLKKLREYALLEEVPTLVKAIRLTYEHIENNNGFFIAIPNDEPIEEEGESVEEAVVPTVNDIESLQYLLSLFKDPTNKHNIVDLKEYNAKLLA</sequence>
<evidence type="ECO:0000313" key="1">
    <source>
        <dbReference type="EMBL" id="STZ27099.1"/>
    </source>
</evidence>
<gene>
    <name evidence="1" type="ORF">NCTC11179_00629</name>
</gene>
<evidence type="ECO:0000313" key="2">
    <source>
        <dbReference type="Proteomes" id="UP000255024"/>
    </source>
</evidence>